<dbReference type="GeneID" id="30072186"/>
<protein>
    <submittedName>
        <fullName evidence="1">Uncharacterized protein</fullName>
    </submittedName>
</protein>
<dbReference type="AlphaFoldDB" id="W7LSN1"/>
<dbReference type="VEuPathDB" id="FungiDB:FVEG_15310"/>
<dbReference type="EMBL" id="DS022245">
    <property type="protein sequence ID" value="EWG41566.1"/>
    <property type="molecule type" value="Genomic_DNA"/>
</dbReference>
<dbReference type="KEGG" id="fvr:FVEG_15310"/>
<evidence type="ECO:0000313" key="1">
    <source>
        <dbReference type="EMBL" id="EWG41566.1"/>
    </source>
</evidence>
<dbReference type="Proteomes" id="UP000009096">
    <property type="component" value="Chromosome 2"/>
</dbReference>
<evidence type="ECO:0000313" key="2">
    <source>
        <dbReference type="Proteomes" id="UP000009096"/>
    </source>
</evidence>
<reference evidence="1 2" key="1">
    <citation type="journal article" date="2010" name="Nature">
        <title>Comparative genomics reveals mobile pathogenicity chromosomes in Fusarium.</title>
        <authorList>
            <person name="Ma L.J."/>
            <person name="van der Does H.C."/>
            <person name="Borkovich K.A."/>
            <person name="Coleman J.J."/>
            <person name="Daboussi M.J."/>
            <person name="Di Pietro A."/>
            <person name="Dufresne M."/>
            <person name="Freitag M."/>
            <person name="Grabherr M."/>
            <person name="Henrissat B."/>
            <person name="Houterman P.M."/>
            <person name="Kang S."/>
            <person name="Shim W.B."/>
            <person name="Woloshuk C."/>
            <person name="Xie X."/>
            <person name="Xu J.R."/>
            <person name="Antoniw J."/>
            <person name="Baker S.E."/>
            <person name="Bluhm B.H."/>
            <person name="Breakspear A."/>
            <person name="Brown D.W."/>
            <person name="Butchko R.A."/>
            <person name="Chapman S."/>
            <person name="Coulson R."/>
            <person name="Coutinho P.M."/>
            <person name="Danchin E.G."/>
            <person name="Diener A."/>
            <person name="Gale L.R."/>
            <person name="Gardiner D.M."/>
            <person name="Goff S."/>
            <person name="Hammond-Kosack K.E."/>
            <person name="Hilburn K."/>
            <person name="Hua-Van A."/>
            <person name="Jonkers W."/>
            <person name="Kazan K."/>
            <person name="Kodira C.D."/>
            <person name="Koehrsen M."/>
            <person name="Kumar L."/>
            <person name="Lee Y.H."/>
            <person name="Li L."/>
            <person name="Manners J.M."/>
            <person name="Miranda-Saavedra D."/>
            <person name="Mukherjee M."/>
            <person name="Park G."/>
            <person name="Park J."/>
            <person name="Park S.Y."/>
            <person name="Proctor R.H."/>
            <person name="Regev A."/>
            <person name="Ruiz-Roldan M.C."/>
            <person name="Sain D."/>
            <person name="Sakthikumar S."/>
            <person name="Sykes S."/>
            <person name="Schwartz D.C."/>
            <person name="Turgeon B.G."/>
            <person name="Wapinski I."/>
            <person name="Yoder O."/>
            <person name="Young S."/>
            <person name="Zeng Q."/>
            <person name="Zhou S."/>
            <person name="Galagan J."/>
            <person name="Cuomo C.A."/>
            <person name="Kistler H.C."/>
            <person name="Rep M."/>
        </authorList>
    </citation>
    <scope>NUCLEOTIDE SEQUENCE [LARGE SCALE GENOMIC DNA]</scope>
    <source>
        <strain evidence="2">M3125 / FGSC 7600</strain>
    </source>
</reference>
<gene>
    <name evidence="1" type="ORF">FVEG_15310</name>
</gene>
<dbReference type="EMBL" id="CM000579">
    <property type="protein sequence ID" value="EWG41566.1"/>
    <property type="molecule type" value="Genomic_DNA"/>
</dbReference>
<proteinExistence type="predicted"/>
<sequence length="69" mass="7911">MSRWLADAVLVSTIVKEKIFWLLKESREDNVSTDLFIGKIARAVYLRQGIVCLLVHKDQRMGTVGQNCF</sequence>
<name>W7LSN1_GIBM7</name>
<dbReference type="RefSeq" id="XP_018747757.1">
    <property type="nucleotide sequence ID" value="XM_018904434.1"/>
</dbReference>
<organism evidence="1 2">
    <name type="scientific">Gibberella moniliformis (strain M3125 / FGSC 7600)</name>
    <name type="common">Maize ear and stalk rot fungus</name>
    <name type="synonym">Fusarium verticillioides</name>
    <dbReference type="NCBI Taxonomy" id="334819"/>
    <lineage>
        <taxon>Eukaryota</taxon>
        <taxon>Fungi</taxon>
        <taxon>Dikarya</taxon>
        <taxon>Ascomycota</taxon>
        <taxon>Pezizomycotina</taxon>
        <taxon>Sordariomycetes</taxon>
        <taxon>Hypocreomycetidae</taxon>
        <taxon>Hypocreales</taxon>
        <taxon>Nectriaceae</taxon>
        <taxon>Fusarium</taxon>
        <taxon>Fusarium fujikuroi species complex</taxon>
    </lineage>
</organism>
<accession>W7LSN1</accession>
<keyword evidence="2" id="KW-1185">Reference proteome</keyword>